<sequence length="330" mass="36702">MPPIFNIPKTMLQVYGESVYCVGKDLLGQCANGRNPVDRFISVVAWNISTLRPLMFGVAPYNPILGETHHVSRGTLNVLCEQVSHHPPVSSLHATDDNNGIEMIWCHHIVPKFNGASVESVVNGQRELKLLNRGENYVVGTPNLLIRFLPMPGVYWSGNIRIHCQETGLEAELCFGGSSFLGCRANQRSVRGKIFMASSRKTIYEVNGHWDRAVTVKDVSNGKLTVIYDAPTVLSGLKTPILKDPEGLWPSESAVVWAEVSQNILSKCWEKAREAKTAVEEGEREMLREREAKGETWVPKHFTVSYSKEGGWTCLPNQRLVPPAPVVVPF</sequence>
<dbReference type="InterPro" id="IPR000648">
    <property type="entry name" value="Oxysterol-bd"/>
</dbReference>
<keyword evidence="6" id="KW-1185">Reference proteome</keyword>
<evidence type="ECO:0000256" key="1">
    <source>
        <dbReference type="ARBA" id="ARBA00003361"/>
    </source>
</evidence>
<gene>
    <name evidence="5" type="ORF">RHSIM_Rhsim01G0118700</name>
</gene>
<name>A0A834HGD5_RHOSS</name>
<dbReference type="Gene3D" id="3.30.70.3490">
    <property type="match status" value="1"/>
</dbReference>
<dbReference type="PANTHER" id="PTHR10972:SF102">
    <property type="entry name" value="OXYSTEROL-BINDING PROTEIN"/>
    <property type="match status" value="1"/>
</dbReference>
<dbReference type="InterPro" id="IPR037239">
    <property type="entry name" value="OSBP_sf"/>
</dbReference>
<keyword evidence="3" id="KW-0445">Lipid transport</keyword>
<dbReference type="OrthoDB" id="14833at2759"/>
<evidence type="ECO:0008006" key="7">
    <source>
        <dbReference type="Google" id="ProtNLM"/>
    </source>
</evidence>
<dbReference type="GO" id="GO:0005829">
    <property type="term" value="C:cytosol"/>
    <property type="evidence" value="ECO:0007669"/>
    <property type="project" value="TreeGrafter"/>
</dbReference>
<evidence type="ECO:0000256" key="3">
    <source>
        <dbReference type="ARBA" id="ARBA00023055"/>
    </source>
</evidence>
<accession>A0A834HGD5</accession>
<comment type="function">
    <text evidence="1">May be involved in the transport of sterols.</text>
</comment>
<dbReference type="GO" id="GO:0016020">
    <property type="term" value="C:membrane"/>
    <property type="evidence" value="ECO:0007669"/>
    <property type="project" value="TreeGrafter"/>
</dbReference>
<keyword evidence="4" id="KW-0446">Lipid-binding</keyword>
<dbReference type="Proteomes" id="UP000626092">
    <property type="component" value="Unassembled WGS sequence"/>
</dbReference>
<evidence type="ECO:0000313" key="6">
    <source>
        <dbReference type="Proteomes" id="UP000626092"/>
    </source>
</evidence>
<dbReference type="Pfam" id="PF01237">
    <property type="entry name" value="Oxysterol_BP"/>
    <property type="match status" value="1"/>
</dbReference>
<dbReference type="EMBL" id="WJXA01000001">
    <property type="protein sequence ID" value="KAF7152702.1"/>
    <property type="molecule type" value="Genomic_DNA"/>
</dbReference>
<dbReference type="AlphaFoldDB" id="A0A834HGD5"/>
<dbReference type="FunFam" id="3.30.70.3490:FF:000007">
    <property type="entry name" value="Oxysterol-binding protein-related protein 4B"/>
    <property type="match status" value="1"/>
</dbReference>
<dbReference type="GO" id="GO:0032934">
    <property type="term" value="F:sterol binding"/>
    <property type="evidence" value="ECO:0007669"/>
    <property type="project" value="TreeGrafter"/>
</dbReference>
<dbReference type="Gene3D" id="2.40.160.120">
    <property type="match status" value="1"/>
</dbReference>
<comment type="caution">
    <text evidence="5">The sequence shown here is derived from an EMBL/GenBank/DDBJ whole genome shotgun (WGS) entry which is preliminary data.</text>
</comment>
<protein>
    <recommendedName>
        <fullName evidence="7">Oxysterol-binding protein</fullName>
    </recommendedName>
</protein>
<dbReference type="SUPFAM" id="SSF144000">
    <property type="entry name" value="Oxysterol-binding protein-like"/>
    <property type="match status" value="1"/>
</dbReference>
<dbReference type="GO" id="GO:0006869">
    <property type="term" value="P:lipid transport"/>
    <property type="evidence" value="ECO:0007669"/>
    <property type="project" value="UniProtKB-KW"/>
</dbReference>
<reference evidence="5" key="1">
    <citation type="submission" date="2019-11" db="EMBL/GenBank/DDBJ databases">
        <authorList>
            <person name="Liu Y."/>
            <person name="Hou J."/>
            <person name="Li T.-Q."/>
            <person name="Guan C.-H."/>
            <person name="Wu X."/>
            <person name="Wu H.-Z."/>
            <person name="Ling F."/>
            <person name="Zhang R."/>
            <person name="Shi X.-G."/>
            <person name="Ren J.-P."/>
            <person name="Chen E.-F."/>
            <person name="Sun J.-M."/>
        </authorList>
    </citation>
    <scope>NUCLEOTIDE SEQUENCE</scope>
    <source>
        <strain evidence="5">Adult_tree_wgs_1</strain>
        <tissue evidence="5">Leaves</tissue>
    </source>
</reference>
<dbReference type="FunFam" id="2.40.160.120:FF:000011">
    <property type="entry name" value="Oxysterol-binding protein-related protein 4C"/>
    <property type="match status" value="1"/>
</dbReference>
<dbReference type="PANTHER" id="PTHR10972">
    <property type="entry name" value="OXYSTEROL-BINDING PROTEIN-RELATED"/>
    <property type="match status" value="1"/>
</dbReference>
<evidence type="ECO:0000256" key="2">
    <source>
        <dbReference type="ARBA" id="ARBA00008842"/>
    </source>
</evidence>
<comment type="similarity">
    <text evidence="2">Belongs to the OSBP family.</text>
</comment>
<organism evidence="5 6">
    <name type="scientific">Rhododendron simsii</name>
    <name type="common">Sims's rhododendron</name>
    <dbReference type="NCBI Taxonomy" id="118357"/>
    <lineage>
        <taxon>Eukaryota</taxon>
        <taxon>Viridiplantae</taxon>
        <taxon>Streptophyta</taxon>
        <taxon>Embryophyta</taxon>
        <taxon>Tracheophyta</taxon>
        <taxon>Spermatophyta</taxon>
        <taxon>Magnoliopsida</taxon>
        <taxon>eudicotyledons</taxon>
        <taxon>Gunneridae</taxon>
        <taxon>Pentapetalae</taxon>
        <taxon>asterids</taxon>
        <taxon>Ericales</taxon>
        <taxon>Ericaceae</taxon>
        <taxon>Ericoideae</taxon>
        <taxon>Rhodoreae</taxon>
        <taxon>Rhododendron</taxon>
    </lineage>
</organism>
<evidence type="ECO:0000256" key="4">
    <source>
        <dbReference type="ARBA" id="ARBA00023121"/>
    </source>
</evidence>
<evidence type="ECO:0000313" key="5">
    <source>
        <dbReference type="EMBL" id="KAF7152702.1"/>
    </source>
</evidence>
<proteinExistence type="inferred from homology"/>
<keyword evidence="3" id="KW-0813">Transport</keyword>